<comment type="caution">
    <text evidence="3">The sequence shown here is derived from an EMBL/GenBank/DDBJ whole genome shotgun (WGS) entry which is preliminary data.</text>
</comment>
<dbReference type="InterPro" id="IPR012664">
    <property type="entry name" value="CHP02452"/>
</dbReference>
<feature type="compositionally biased region" description="Pro residues" evidence="1">
    <location>
        <begin position="365"/>
        <end position="374"/>
    </location>
</feature>
<evidence type="ECO:0000313" key="3">
    <source>
        <dbReference type="EMBL" id="CAA7260612.1"/>
    </source>
</evidence>
<dbReference type="NCBIfam" id="TIGR02452">
    <property type="entry name" value="TIGR02452 family protein"/>
    <property type="match status" value="1"/>
</dbReference>
<dbReference type="InterPro" id="IPR043472">
    <property type="entry name" value="Macro_dom-like"/>
</dbReference>
<dbReference type="Gene3D" id="3.40.220.10">
    <property type="entry name" value="Leucine Aminopeptidase, subunit E, domain 1"/>
    <property type="match status" value="2"/>
</dbReference>
<sequence>MNPSQDTESVPQLSGSWSNQVQEQERESSHTPRPSSSRPHRGRYYPRHPAYRLSRDELREFANSTIETLDEGWYIPPGCDMPYDLVSKILYTNENTGYYPPDDPDIEQWATANLGEKKDTKIVIGEYSTLVGARKLHETVGSDLDAKSETIGALNFASAKKPGGGFLNGSQAQEESIARASTLYPSLITPAAKDFYQLYAEDPDNAFYTHAMVYSPAVVLMRNDKGDWKSPIEVDVLSSAAVNAGDVRKQVEWHEEMRQLRARVQHAEAARQEDAARRREEEDAEKKQLKAQRAESNRDEDDQQTSEQDNPQASSSEDAGITNPTSEPEATSQTATYAKPSDPLSSPEHTPTEPLSFASSSSEPPRSPTPPPNVDPFELAELEIDDEMYERIARLLFLFHRRGARHLVLGSFGTGVFQNRVELVAGIFRDLLFKNDQGVEGRFYGAFDTVLFAILGGSTVRTFQEMFGDAAVVDEEGEGSDIEGMKDAADFPDFPTSRTPQETTDGKEPQREAGPNRSDVKTEEENYDQKTESAAEQKIDRQLDEIIAEEEDKVSELIDQQGDLGLPPSLPSSRENLAAAPI</sequence>
<gene>
    <name evidence="3" type="ORF">AAE3_LOCUS2888</name>
</gene>
<dbReference type="PANTHER" id="PTHR35596:SF1">
    <property type="entry name" value="MICROBIAL-TYPE PARG CATALYTIC DOMAIN-CONTAINING PROTEIN"/>
    <property type="match status" value="1"/>
</dbReference>
<feature type="region of interest" description="Disordered" evidence="1">
    <location>
        <begin position="264"/>
        <end position="376"/>
    </location>
</feature>
<reference evidence="3 4" key="1">
    <citation type="submission" date="2020-01" db="EMBL/GenBank/DDBJ databases">
        <authorList>
            <person name="Gupta K D."/>
        </authorList>
    </citation>
    <scope>NUCLEOTIDE SEQUENCE [LARGE SCALE GENOMIC DNA]</scope>
</reference>
<feature type="compositionally biased region" description="Low complexity" evidence="1">
    <location>
        <begin position="354"/>
        <end position="364"/>
    </location>
</feature>
<dbReference type="PANTHER" id="PTHR35596">
    <property type="entry name" value="DUF2263 DOMAIN-CONTAINING PROTEIN"/>
    <property type="match status" value="1"/>
</dbReference>
<accession>A0A8S0WLW8</accession>
<feature type="region of interest" description="Disordered" evidence="1">
    <location>
        <begin position="1"/>
        <end position="49"/>
    </location>
</feature>
<feature type="region of interest" description="Disordered" evidence="1">
    <location>
        <begin position="475"/>
        <end position="582"/>
    </location>
</feature>
<proteinExistence type="predicted"/>
<dbReference type="Proteomes" id="UP000467700">
    <property type="component" value="Unassembled WGS sequence"/>
</dbReference>
<evidence type="ECO:0000313" key="4">
    <source>
        <dbReference type="Proteomes" id="UP000467700"/>
    </source>
</evidence>
<keyword evidence="4" id="KW-1185">Reference proteome</keyword>
<name>A0A8S0WLW8_CYCAE</name>
<dbReference type="OrthoDB" id="9985428at2759"/>
<protein>
    <recommendedName>
        <fullName evidence="2">Microbial-type PARG catalytic domain-containing protein</fullName>
    </recommendedName>
</protein>
<dbReference type="EMBL" id="CACVBS010000030">
    <property type="protein sequence ID" value="CAA7260612.1"/>
    <property type="molecule type" value="Genomic_DNA"/>
</dbReference>
<feature type="compositionally biased region" description="Polar residues" evidence="1">
    <location>
        <begin position="305"/>
        <end position="336"/>
    </location>
</feature>
<feature type="compositionally biased region" description="Polar residues" evidence="1">
    <location>
        <begin position="1"/>
        <end position="22"/>
    </location>
</feature>
<dbReference type="AlphaFoldDB" id="A0A8S0WLW8"/>
<evidence type="ECO:0000259" key="2">
    <source>
        <dbReference type="Pfam" id="PF10021"/>
    </source>
</evidence>
<feature type="compositionally biased region" description="Basic residues" evidence="1">
    <location>
        <begin position="38"/>
        <end position="49"/>
    </location>
</feature>
<feature type="domain" description="Microbial-type PARG catalytic" evidence="2">
    <location>
        <begin position="62"/>
        <end position="223"/>
    </location>
</feature>
<evidence type="ECO:0000256" key="1">
    <source>
        <dbReference type="SAM" id="MobiDB-lite"/>
    </source>
</evidence>
<dbReference type="InterPro" id="IPR019261">
    <property type="entry name" value="PARG_cat_microbial"/>
</dbReference>
<dbReference type="Pfam" id="PF10021">
    <property type="entry name" value="PARG_cat_microb"/>
    <property type="match status" value="1"/>
</dbReference>
<feature type="compositionally biased region" description="Basic and acidic residues" evidence="1">
    <location>
        <begin position="518"/>
        <end position="544"/>
    </location>
</feature>
<feature type="compositionally biased region" description="Basic and acidic residues" evidence="1">
    <location>
        <begin position="264"/>
        <end position="297"/>
    </location>
</feature>
<organism evidence="3 4">
    <name type="scientific">Cyclocybe aegerita</name>
    <name type="common">Black poplar mushroom</name>
    <name type="synonym">Agrocybe aegerita</name>
    <dbReference type="NCBI Taxonomy" id="1973307"/>
    <lineage>
        <taxon>Eukaryota</taxon>
        <taxon>Fungi</taxon>
        <taxon>Dikarya</taxon>
        <taxon>Basidiomycota</taxon>
        <taxon>Agaricomycotina</taxon>
        <taxon>Agaricomycetes</taxon>
        <taxon>Agaricomycetidae</taxon>
        <taxon>Agaricales</taxon>
        <taxon>Agaricineae</taxon>
        <taxon>Bolbitiaceae</taxon>
        <taxon>Cyclocybe</taxon>
    </lineage>
</organism>